<dbReference type="Proteomes" id="UP000613582">
    <property type="component" value="Unassembled WGS sequence"/>
</dbReference>
<keyword evidence="2" id="KW-1185">Reference proteome</keyword>
<reference evidence="1" key="2">
    <citation type="submission" date="2020-09" db="EMBL/GenBank/DDBJ databases">
        <authorList>
            <person name="Sun Q."/>
            <person name="Zhou Y."/>
        </authorList>
    </citation>
    <scope>NUCLEOTIDE SEQUENCE</scope>
    <source>
        <strain evidence="1">CGMCC 1.12921</strain>
    </source>
</reference>
<name>A0A8J2V1P1_9PROT</name>
<accession>A0A8J2V1P1</accession>
<organism evidence="1 2">
    <name type="scientific">Aquisalinus flavus</name>
    <dbReference type="NCBI Taxonomy" id="1526572"/>
    <lineage>
        <taxon>Bacteria</taxon>
        <taxon>Pseudomonadati</taxon>
        <taxon>Pseudomonadota</taxon>
        <taxon>Alphaproteobacteria</taxon>
        <taxon>Parvularculales</taxon>
        <taxon>Parvularculaceae</taxon>
        <taxon>Aquisalinus</taxon>
    </lineage>
</organism>
<proteinExistence type="predicted"/>
<comment type="caution">
    <text evidence="1">The sequence shown here is derived from an EMBL/GenBank/DDBJ whole genome shotgun (WGS) entry which is preliminary data.</text>
</comment>
<reference evidence="1" key="1">
    <citation type="journal article" date="2014" name="Int. J. Syst. Evol. Microbiol.">
        <title>Complete genome sequence of Corynebacterium casei LMG S-19264T (=DSM 44701T), isolated from a smear-ripened cheese.</title>
        <authorList>
            <consortium name="US DOE Joint Genome Institute (JGI-PGF)"/>
            <person name="Walter F."/>
            <person name="Albersmeier A."/>
            <person name="Kalinowski J."/>
            <person name="Ruckert C."/>
        </authorList>
    </citation>
    <scope>NUCLEOTIDE SEQUENCE</scope>
    <source>
        <strain evidence="1">CGMCC 1.12921</strain>
    </source>
</reference>
<gene>
    <name evidence="1" type="ORF">GCM10011342_09310</name>
</gene>
<dbReference type="EMBL" id="BMGH01000001">
    <property type="protein sequence ID" value="GGD02428.1"/>
    <property type="molecule type" value="Genomic_DNA"/>
</dbReference>
<dbReference type="RefSeq" id="WP_188160112.1">
    <property type="nucleotide sequence ID" value="NZ_BMGH01000001.1"/>
</dbReference>
<protein>
    <submittedName>
        <fullName evidence="1">Uncharacterized protein</fullName>
    </submittedName>
</protein>
<evidence type="ECO:0000313" key="2">
    <source>
        <dbReference type="Proteomes" id="UP000613582"/>
    </source>
</evidence>
<sequence>MKLAHFALLGLLAGCATSHQDDRASLLAEPVNCETAEADIAALEAAMPSSGERAKSVIQTVTPVGAVVSVVSGSYQDRAAVLTGRTKGELTARIEEIEAVCGLSESEAGATDE</sequence>
<dbReference type="AlphaFoldDB" id="A0A8J2V1P1"/>
<evidence type="ECO:0000313" key="1">
    <source>
        <dbReference type="EMBL" id="GGD02428.1"/>
    </source>
</evidence>
<dbReference type="PROSITE" id="PS51257">
    <property type="entry name" value="PROKAR_LIPOPROTEIN"/>
    <property type="match status" value="1"/>
</dbReference>